<reference evidence="2" key="1">
    <citation type="submission" date="2019-02" db="EMBL/GenBank/DDBJ databases">
        <title>Genomic characterization of isolates from hospital effluents in KZN, South Africa.</title>
        <authorList>
            <person name="Ntshobeni N."/>
            <person name="Allam M."/>
            <person name="Ismail A."/>
            <person name="Amoako D."/>
            <person name="Essack S."/>
            <person name="Chenia H."/>
        </authorList>
    </citation>
    <scope>NUCLEOTIDE SEQUENCE</scope>
    <source>
        <strain evidence="2">AFE97_S1</strain>
    </source>
</reference>
<evidence type="ECO:0000313" key="2">
    <source>
        <dbReference type="EMBL" id="MBX6982745.1"/>
    </source>
</evidence>
<dbReference type="EMBL" id="SHDO01000034">
    <property type="protein sequence ID" value="MBX6982745.1"/>
    <property type="molecule type" value="Genomic_DNA"/>
</dbReference>
<keyword evidence="1" id="KW-0812">Transmembrane</keyword>
<evidence type="ECO:0000313" key="3">
    <source>
        <dbReference type="Proteomes" id="UP000824410"/>
    </source>
</evidence>
<accession>A0AAP2NXU6</accession>
<name>A0AAP2NXU6_PRORE</name>
<keyword evidence="1" id="KW-0472">Membrane</keyword>
<comment type="caution">
    <text evidence="2">The sequence shown here is derived from an EMBL/GenBank/DDBJ whole genome shotgun (WGS) entry which is preliminary data.</text>
</comment>
<gene>
    <name evidence="2" type="ORF">EX242_21125</name>
</gene>
<dbReference type="Proteomes" id="UP000824410">
    <property type="component" value="Unassembled WGS sequence"/>
</dbReference>
<feature type="transmembrane region" description="Helical" evidence="1">
    <location>
        <begin position="7"/>
        <end position="28"/>
    </location>
</feature>
<protein>
    <submittedName>
        <fullName evidence="2">Uncharacterized protein</fullName>
    </submittedName>
</protein>
<keyword evidence="1" id="KW-1133">Transmembrane helix</keyword>
<sequence length="195" mass="22654">MTLVDKLSIFGNLASVAAIAVAFTVFWVQRQDEFTRAENDRKNELLALKKIIVLNCESIKNALLENQKILDVILSRKYAGTSIQKAGEYFYIVFKDGYDKEKNEYFWSTNQRFYFANKFLDRELLTLAKHNQDIITSFMDVTKSIDETNNTLLSLINDFVNHNYSMIKIRTNTVDNYSKALNLKIDNLMHELSLI</sequence>
<organism evidence="2 3">
    <name type="scientific">Providencia rettgeri</name>
    <dbReference type="NCBI Taxonomy" id="587"/>
    <lineage>
        <taxon>Bacteria</taxon>
        <taxon>Pseudomonadati</taxon>
        <taxon>Pseudomonadota</taxon>
        <taxon>Gammaproteobacteria</taxon>
        <taxon>Enterobacterales</taxon>
        <taxon>Morganellaceae</taxon>
        <taxon>Providencia</taxon>
    </lineage>
</organism>
<dbReference type="RefSeq" id="WP_131680996.1">
    <property type="nucleotide sequence ID" value="NZ_SHCZ01000029.1"/>
</dbReference>
<evidence type="ECO:0000256" key="1">
    <source>
        <dbReference type="SAM" id="Phobius"/>
    </source>
</evidence>
<dbReference type="AlphaFoldDB" id="A0AAP2NXU6"/>
<proteinExistence type="predicted"/>